<name>A0A1G8JHQ7_9FLAO</name>
<accession>A0A1G8JHQ7</accession>
<dbReference type="EMBL" id="FNDW01000006">
    <property type="protein sequence ID" value="SDI30758.1"/>
    <property type="molecule type" value="Genomic_DNA"/>
</dbReference>
<evidence type="ECO:0000256" key="1">
    <source>
        <dbReference type="SAM" id="Phobius"/>
    </source>
</evidence>
<dbReference type="OrthoDB" id="157646at2"/>
<dbReference type="Proteomes" id="UP000198869">
    <property type="component" value="Unassembled WGS sequence"/>
</dbReference>
<dbReference type="AlphaFoldDB" id="A0A1G8JHQ7"/>
<keyword evidence="1" id="KW-0812">Transmembrane</keyword>
<evidence type="ECO:0000259" key="2">
    <source>
        <dbReference type="Pfam" id="PF19124"/>
    </source>
</evidence>
<protein>
    <recommendedName>
        <fullName evidence="2">DUF5808 domain-containing protein</fullName>
    </recommendedName>
</protein>
<organism evidence="3 4">
    <name type="scientific">Chryseobacterium taeanense</name>
    <dbReference type="NCBI Taxonomy" id="311334"/>
    <lineage>
        <taxon>Bacteria</taxon>
        <taxon>Pseudomonadati</taxon>
        <taxon>Bacteroidota</taxon>
        <taxon>Flavobacteriia</taxon>
        <taxon>Flavobacteriales</taxon>
        <taxon>Weeksellaceae</taxon>
        <taxon>Chryseobacterium group</taxon>
        <taxon>Chryseobacterium</taxon>
    </lineage>
</organism>
<dbReference type="InterPro" id="IPR043831">
    <property type="entry name" value="DUF5808"/>
</dbReference>
<evidence type="ECO:0000313" key="4">
    <source>
        <dbReference type="Proteomes" id="UP000198869"/>
    </source>
</evidence>
<reference evidence="4" key="1">
    <citation type="submission" date="2016-10" db="EMBL/GenBank/DDBJ databases">
        <authorList>
            <person name="Varghese N."/>
            <person name="Submissions S."/>
        </authorList>
    </citation>
    <scope>NUCLEOTIDE SEQUENCE [LARGE SCALE GENOMIC DNA]</scope>
    <source>
        <strain evidence="4">DSM 17071</strain>
    </source>
</reference>
<gene>
    <name evidence="3" type="ORF">SAMN05421846_10683</name>
</gene>
<feature type="transmembrane region" description="Helical" evidence="1">
    <location>
        <begin position="38"/>
        <end position="58"/>
    </location>
</feature>
<keyword evidence="4" id="KW-1185">Reference proteome</keyword>
<feature type="domain" description="DUF5808" evidence="2">
    <location>
        <begin position="19"/>
        <end position="43"/>
    </location>
</feature>
<dbReference type="RefSeq" id="WP_089857783.1">
    <property type="nucleotide sequence ID" value="NZ_FNDW01000006.1"/>
</dbReference>
<dbReference type="STRING" id="311334.SAMN05421846_10683"/>
<keyword evidence="1" id="KW-1133">Transmembrane helix</keyword>
<proteinExistence type="predicted"/>
<sequence length="64" mass="7611">MKNRDQNSFWKLGIFYYNKKDKRLFPPKRTGLGWTVNFANPFSVTLFILILIAIILITKRFSTK</sequence>
<evidence type="ECO:0000313" key="3">
    <source>
        <dbReference type="EMBL" id="SDI30758.1"/>
    </source>
</evidence>
<keyword evidence="1" id="KW-0472">Membrane</keyword>
<dbReference type="Pfam" id="PF19124">
    <property type="entry name" value="DUF5808"/>
    <property type="match status" value="1"/>
</dbReference>